<protein>
    <submittedName>
        <fullName evidence="3">Uncharacterized protein</fullName>
    </submittedName>
</protein>
<feature type="region of interest" description="Disordered" evidence="2">
    <location>
        <begin position="430"/>
        <end position="456"/>
    </location>
</feature>
<proteinExistence type="predicted"/>
<accession>A0A2A2KJL9</accession>
<dbReference type="PANTHER" id="PTHR15276">
    <property type="entry name" value="H4 D10S170 PROTEIN-RELATED"/>
    <property type="match status" value="1"/>
</dbReference>
<gene>
    <name evidence="3" type="ORF">WR25_27262</name>
</gene>
<feature type="compositionally biased region" description="Basic and acidic residues" evidence="2">
    <location>
        <begin position="125"/>
        <end position="134"/>
    </location>
</feature>
<keyword evidence="1" id="KW-0175">Coiled coil</keyword>
<feature type="region of interest" description="Disordered" evidence="2">
    <location>
        <begin position="125"/>
        <end position="149"/>
    </location>
</feature>
<feature type="region of interest" description="Disordered" evidence="2">
    <location>
        <begin position="1"/>
        <end position="95"/>
    </location>
</feature>
<evidence type="ECO:0000256" key="2">
    <source>
        <dbReference type="SAM" id="MobiDB-lite"/>
    </source>
</evidence>
<dbReference type="InterPro" id="IPR019152">
    <property type="entry name" value="DUF2046"/>
</dbReference>
<evidence type="ECO:0000313" key="3">
    <source>
        <dbReference type="EMBL" id="PAV74029.1"/>
    </source>
</evidence>
<organism evidence="3 4">
    <name type="scientific">Diploscapter pachys</name>
    <dbReference type="NCBI Taxonomy" id="2018661"/>
    <lineage>
        <taxon>Eukaryota</taxon>
        <taxon>Metazoa</taxon>
        <taxon>Ecdysozoa</taxon>
        <taxon>Nematoda</taxon>
        <taxon>Chromadorea</taxon>
        <taxon>Rhabditida</taxon>
        <taxon>Rhabditina</taxon>
        <taxon>Rhabditomorpha</taxon>
        <taxon>Rhabditoidea</taxon>
        <taxon>Rhabditidae</taxon>
        <taxon>Diploscapter</taxon>
    </lineage>
</organism>
<name>A0A2A2KJL9_9BILA</name>
<dbReference type="PANTHER" id="PTHR15276:SF0">
    <property type="entry name" value="COILED-COIL DOMAIN-CONTAINING PROTEIN 6"/>
    <property type="match status" value="1"/>
</dbReference>
<evidence type="ECO:0000313" key="4">
    <source>
        <dbReference type="Proteomes" id="UP000218231"/>
    </source>
</evidence>
<feature type="coiled-coil region" evidence="1">
    <location>
        <begin position="162"/>
        <end position="333"/>
    </location>
</feature>
<dbReference type="AlphaFoldDB" id="A0A2A2KJL9"/>
<dbReference type="Proteomes" id="UP000218231">
    <property type="component" value="Unassembled WGS sequence"/>
</dbReference>
<comment type="caution">
    <text evidence="3">The sequence shown here is derived from an EMBL/GenBank/DDBJ whole genome shotgun (WGS) entry which is preliminary data.</text>
</comment>
<feature type="coiled-coil region" evidence="1">
    <location>
        <begin position="369"/>
        <end position="417"/>
    </location>
</feature>
<dbReference type="EMBL" id="LIAE01008438">
    <property type="protein sequence ID" value="PAV74029.1"/>
    <property type="molecule type" value="Genomic_DNA"/>
</dbReference>
<keyword evidence="4" id="KW-1185">Reference proteome</keyword>
<reference evidence="3 4" key="1">
    <citation type="journal article" date="2017" name="Curr. Biol.">
        <title>Genome architecture and evolution of a unichromosomal asexual nematode.</title>
        <authorList>
            <person name="Fradin H."/>
            <person name="Zegar C."/>
            <person name="Gutwein M."/>
            <person name="Lucas J."/>
            <person name="Kovtun M."/>
            <person name="Corcoran D."/>
            <person name="Baugh L.R."/>
            <person name="Kiontke K."/>
            <person name="Gunsalus K."/>
            <person name="Fitch D.H."/>
            <person name="Piano F."/>
        </authorList>
    </citation>
    <scope>NUCLEOTIDE SEQUENCE [LARGE SCALE GENOMIC DNA]</scope>
    <source>
        <strain evidence="3">PF1309</strain>
    </source>
</reference>
<sequence>MDPRRSLTDTNSSGPSAMSHVAGVGQPPLLPHTTRCSPFHQEIEPNAPSPESIAASPMLISSRNSECGDLPAESDESLQGYGGVSDSGETSRRSTISRMDVAELIRDIEVKNKYPELYKMMMEHRRLSSSENREAAGGGQKESRDDSKETLYKETLELLKRCRKQDKQVRDLNKKCEQLETMNKQIRETYVKIYAKAEQEEEYISNILLKRIQRLKNDKETLAQKYEQEEECLTNDLLRKIQQLQSERDSLEGKVKTEQAVLIDNLLATIRRMESEMASGRKNMDRMRKEKIDQENALEHEQELLFNTLGKQMDQLNNEKRKMQASLQKAYVNGFLEPDEELAEVMMPAPANDMAMSPGSSQVKLPAEITKLRSQLKRAEQLINDMRDKDNQKTNQLRHLEEVIASLVKEKDDMARNVEDMLSRFSGKVDSVAGPFMRPDTMRPPSVPATPKNTDY</sequence>
<evidence type="ECO:0000256" key="1">
    <source>
        <dbReference type="SAM" id="Coils"/>
    </source>
</evidence>
<dbReference type="OrthoDB" id="78858at2759"/>
<feature type="non-terminal residue" evidence="3">
    <location>
        <position position="456"/>
    </location>
</feature>
<dbReference type="STRING" id="2018661.A0A2A2KJL9"/>
<dbReference type="Pfam" id="PF09755">
    <property type="entry name" value="DUF2046"/>
    <property type="match status" value="1"/>
</dbReference>